<organism evidence="1 2">
    <name type="scientific">Marichromatium bheemlicum</name>
    <dbReference type="NCBI Taxonomy" id="365339"/>
    <lineage>
        <taxon>Bacteria</taxon>
        <taxon>Pseudomonadati</taxon>
        <taxon>Pseudomonadota</taxon>
        <taxon>Gammaproteobacteria</taxon>
        <taxon>Chromatiales</taxon>
        <taxon>Chromatiaceae</taxon>
        <taxon>Marichromatium</taxon>
    </lineage>
</organism>
<proteinExistence type="predicted"/>
<protein>
    <submittedName>
        <fullName evidence="1">Uncharacterized protein</fullName>
    </submittedName>
</protein>
<accession>A0ABX1I6E7</accession>
<gene>
    <name evidence="1" type="ORF">HF203_04735</name>
</gene>
<keyword evidence="2" id="KW-1185">Reference proteome</keyword>
<dbReference type="EMBL" id="JAAXKX010000004">
    <property type="protein sequence ID" value="NKN32524.1"/>
    <property type="molecule type" value="Genomic_DNA"/>
</dbReference>
<reference evidence="1 2" key="1">
    <citation type="submission" date="2020-04" db="EMBL/GenBank/DDBJ databases">
        <title>Draft Whole-Genome sequence of Marichromatium bheemlicum DSM 18632, type strain.</title>
        <authorList>
            <person name="Kyndt J.A."/>
            <person name="Meyer T.E."/>
        </authorList>
    </citation>
    <scope>NUCLEOTIDE SEQUENCE [LARGE SCALE GENOMIC DNA]</scope>
    <source>
        <strain evidence="1 2">DSM 18632</strain>
    </source>
</reference>
<name>A0ABX1I6E7_9GAMM</name>
<evidence type="ECO:0000313" key="1">
    <source>
        <dbReference type="EMBL" id="NKN32524.1"/>
    </source>
</evidence>
<dbReference type="Proteomes" id="UP000740754">
    <property type="component" value="Unassembled WGS sequence"/>
</dbReference>
<sequence>MPYFVYRITTQPLRLEHLDTFTRYQDARALVRARRQATDAPPGSDYRLIFAAQQAEAERLLSTPRDERVIGED</sequence>
<dbReference type="RefSeq" id="WP_168667109.1">
    <property type="nucleotide sequence ID" value="NZ_JAAXKX010000004.1"/>
</dbReference>
<comment type="caution">
    <text evidence="1">The sequence shown here is derived from an EMBL/GenBank/DDBJ whole genome shotgun (WGS) entry which is preliminary data.</text>
</comment>
<evidence type="ECO:0000313" key="2">
    <source>
        <dbReference type="Proteomes" id="UP000740754"/>
    </source>
</evidence>